<proteinExistence type="predicted"/>
<protein>
    <recommendedName>
        <fullName evidence="4">Nephrocystin 3-like N-terminal domain-containing protein</fullName>
    </recommendedName>
</protein>
<feature type="domain" description="Nephrocystin 3-like N-terminal" evidence="4">
    <location>
        <begin position="63"/>
        <end position="223"/>
    </location>
</feature>
<keyword evidence="2 3" id="KW-0040">ANK repeat</keyword>
<keyword evidence="1" id="KW-0677">Repeat</keyword>
<keyword evidence="6" id="KW-1185">Reference proteome</keyword>
<feature type="repeat" description="ANK" evidence="3">
    <location>
        <begin position="1794"/>
        <end position="1826"/>
    </location>
</feature>
<dbReference type="PRINTS" id="PR01415">
    <property type="entry name" value="ANKYRIN"/>
</dbReference>
<evidence type="ECO:0000313" key="6">
    <source>
        <dbReference type="Proteomes" id="UP001220324"/>
    </source>
</evidence>
<dbReference type="PANTHER" id="PTHR24123">
    <property type="entry name" value="ANKYRIN REPEAT-CONTAINING"/>
    <property type="match status" value="1"/>
</dbReference>
<feature type="repeat" description="ANK" evidence="3">
    <location>
        <begin position="562"/>
        <end position="594"/>
    </location>
</feature>
<evidence type="ECO:0000313" key="5">
    <source>
        <dbReference type="EMBL" id="KAJ5525890.1"/>
    </source>
</evidence>
<name>A0AAD6GBS8_9EURO</name>
<feature type="repeat" description="ANK" evidence="3">
    <location>
        <begin position="1865"/>
        <end position="1899"/>
    </location>
</feature>
<dbReference type="PANTHER" id="PTHR24123:SF141">
    <property type="entry name" value="ANKYRIN 2, ISOFORM U"/>
    <property type="match status" value="1"/>
</dbReference>
<dbReference type="Gene3D" id="3.40.50.300">
    <property type="entry name" value="P-loop containing nucleotide triphosphate hydrolases"/>
    <property type="match status" value="1"/>
</dbReference>
<dbReference type="InterPro" id="IPR002110">
    <property type="entry name" value="Ankyrin_rpt"/>
</dbReference>
<dbReference type="Pfam" id="PF12796">
    <property type="entry name" value="Ank_2"/>
    <property type="match status" value="7"/>
</dbReference>
<dbReference type="CDD" id="cd01120">
    <property type="entry name" value="RecA-like_superfamily"/>
    <property type="match status" value="1"/>
</dbReference>
<feature type="repeat" description="ANK" evidence="3">
    <location>
        <begin position="908"/>
        <end position="944"/>
    </location>
</feature>
<dbReference type="SMART" id="SM00248">
    <property type="entry name" value="ANK"/>
    <property type="match status" value="24"/>
</dbReference>
<dbReference type="PROSITE" id="PS50297">
    <property type="entry name" value="ANK_REP_REGION"/>
    <property type="match status" value="6"/>
</dbReference>
<feature type="repeat" description="ANK" evidence="3">
    <location>
        <begin position="595"/>
        <end position="621"/>
    </location>
</feature>
<dbReference type="Gene3D" id="1.25.40.20">
    <property type="entry name" value="Ankyrin repeat-containing domain"/>
    <property type="match status" value="6"/>
</dbReference>
<dbReference type="EMBL" id="JAQIZZ010000008">
    <property type="protein sequence ID" value="KAJ5525890.1"/>
    <property type="molecule type" value="Genomic_DNA"/>
</dbReference>
<organism evidence="5 6">
    <name type="scientific">Penicillium frequentans</name>
    <dbReference type="NCBI Taxonomy" id="3151616"/>
    <lineage>
        <taxon>Eukaryota</taxon>
        <taxon>Fungi</taxon>
        <taxon>Dikarya</taxon>
        <taxon>Ascomycota</taxon>
        <taxon>Pezizomycotina</taxon>
        <taxon>Eurotiomycetes</taxon>
        <taxon>Eurotiomycetidae</taxon>
        <taxon>Eurotiales</taxon>
        <taxon>Aspergillaceae</taxon>
        <taxon>Penicillium</taxon>
    </lineage>
</organism>
<dbReference type="SUPFAM" id="SSF48403">
    <property type="entry name" value="Ankyrin repeat"/>
    <property type="match status" value="5"/>
</dbReference>
<evidence type="ECO:0000259" key="4">
    <source>
        <dbReference type="Pfam" id="PF24883"/>
    </source>
</evidence>
<reference evidence="5 6" key="1">
    <citation type="journal article" date="2023" name="IMA Fungus">
        <title>Comparative genomic study of the Penicillium genus elucidates a diverse pangenome and 15 lateral gene transfer events.</title>
        <authorList>
            <person name="Petersen C."/>
            <person name="Sorensen T."/>
            <person name="Nielsen M.R."/>
            <person name="Sondergaard T.E."/>
            <person name="Sorensen J.L."/>
            <person name="Fitzpatrick D.A."/>
            <person name="Frisvad J.C."/>
            <person name="Nielsen K.L."/>
        </authorList>
    </citation>
    <scope>NUCLEOTIDE SEQUENCE [LARGE SCALE GENOMIC DNA]</scope>
    <source>
        <strain evidence="5 6">IBT 35679</strain>
    </source>
</reference>
<feature type="repeat" description="ANK" evidence="3">
    <location>
        <begin position="945"/>
        <end position="977"/>
    </location>
</feature>
<evidence type="ECO:0000256" key="2">
    <source>
        <dbReference type="ARBA" id="ARBA00023043"/>
    </source>
</evidence>
<accession>A0AAD6GBS8</accession>
<gene>
    <name evidence="5" type="ORF">N7494_012540</name>
</gene>
<dbReference type="InterPro" id="IPR051165">
    <property type="entry name" value="Multifunctional_ANK_Repeat"/>
</dbReference>
<feature type="repeat" description="ANK" evidence="3">
    <location>
        <begin position="1201"/>
        <end position="1233"/>
    </location>
</feature>
<feature type="repeat" description="ANK" evidence="3">
    <location>
        <begin position="1575"/>
        <end position="1613"/>
    </location>
</feature>
<dbReference type="InterPro" id="IPR036770">
    <property type="entry name" value="Ankyrin_rpt-contain_sf"/>
</dbReference>
<dbReference type="SUPFAM" id="SSF52540">
    <property type="entry name" value="P-loop containing nucleoside triphosphate hydrolases"/>
    <property type="match status" value="1"/>
</dbReference>
<feature type="repeat" description="ANK" evidence="3">
    <location>
        <begin position="528"/>
        <end position="561"/>
    </location>
</feature>
<evidence type="ECO:0000256" key="1">
    <source>
        <dbReference type="ARBA" id="ARBA00022737"/>
    </source>
</evidence>
<evidence type="ECO:0000256" key="3">
    <source>
        <dbReference type="PROSITE-ProRule" id="PRU00023"/>
    </source>
</evidence>
<feature type="repeat" description="ANK" evidence="3">
    <location>
        <begin position="809"/>
        <end position="840"/>
    </location>
</feature>
<dbReference type="PROSITE" id="PS50088">
    <property type="entry name" value="ANK_REPEAT"/>
    <property type="match status" value="10"/>
</dbReference>
<dbReference type="InterPro" id="IPR056884">
    <property type="entry name" value="NPHP3-like_N"/>
</dbReference>
<dbReference type="Pfam" id="PF24883">
    <property type="entry name" value="NPHP3_N"/>
    <property type="match status" value="1"/>
</dbReference>
<comment type="caution">
    <text evidence="5">The sequence shown here is derived from an EMBL/GenBank/DDBJ whole genome shotgun (WGS) entry which is preliminary data.</text>
</comment>
<dbReference type="InterPro" id="IPR027417">
    <property type="entry name" value="P-loop_NTPase"/>
</dbReference>
<sequence length="2065" mass="229974">MSLSDSEDSAVLVGPGDIRDFNKDNILPLPADELKTIRNWLQPTPYDLERSEFSRHLASYYQGTGQWLISTSTYKQWHQGDENGIIWIKGVPGSGKSVMAASIIHQLCKEEVPVLYFFFRQIIDANHQPVAVLRDWLCQILPFSPPLQVRLRNEYLYKGRSIDSLALSDLWKDLKLALSVFPKVYCVTDALDEMDQGNDEFLQSLAELGQWRPESVKVLITSRPVVAVESPLRPFRIPHIKLDEQFVDMDIAAYVQYRLRNSSVPHDYWHLVTEAVPGRANGLFLYARLSMDAFVRPGANPQIVLETLPADLNVMYNSLLREHAKRSNVPNEFQLLILQFITHATRPLRLLEVAEMAKATHGPFKLEDCSLKWIKNLVRATCGPLLQIHHDETVSVVHHSFTEFLKGFTRGKSLDDMSYPVLEAGPTNKRLAEACMDYLTSGCLDNIGIKKRSKEDEFYDPEEAQQSGTRLQFPFLEYAAANWYIHARRAALAGADMSSFYMTLDSFVANNQRFVAWLDIDWPENIIQDLTPLHVAARIGLSQYASHLIHEGGADPNAKSHHGDPPLYWAALSGHADVAQVLVENGADPDGEANEGYKPLHKAASHNRADVVRVLLAAGVDPLTPKTKNSPGSWCGNAPRSIGHTPWMYACRDGQIEAVAEFLSYIKDPDTLLQGLSWSAGAGQAACVDLILRRPGVDVNSKYLGGTPLYKACCECGDMSTIKVLLKAGADPNIFCDYPVNEFGAMAHRGLRSRNSQLRQSNETVQSRGYTALHALCGIHNRMSEGRHTENCVSLLLENGANLHFKSPDGTTALHFACLNNIEVVKLLLDAGADPAAETDRGHTILHSDGSTDKELMPILIESGVFDINEMMTKVKENPLYLRLEGNHPERALELLKYKPDLNKAEPDGNRALHVLLKESRSGSVDNVVDALLSAGADPNLQNVKGETALHLMRHFPKFETVSKLVEAGADLEIRDSEGRTALFKNAELDSTIGGKTLLSNTLIDLGARLDTRDNKGRTLLHQSVQSTNRLDYLIPRMGFHSSIADNKGNTLFHAAASKKINGDKLPIYIHLKELGVGIDQPNNRGKTVLHKMCAREPSLSNWKPSLKTAFDYVIQECKSLNPCDVDGVQPLHVAAAISEDYVYKLLEAGADVFGTTNEDMTVLHVAARARQPGVIGLVLSRLADLEDAAFKDFINRKSAEGNAALHYACRVGHPESVDLLLDSGADPNLQGRNGFTPLRACAEFEVEQSRWRRIVETESAKKNSSKARRAASILVGGQDLPQTADPLEALQWRGHDMGQSSDSARLDEILLSLVLHGAKISGNDNPLRDAFHVAVFNQRDYTAECLLRLQSRFLPDMNLLNGSDGELFIASKSRLEDEMSSLRQEEMKDSSREMPDECKSHSRAFYLAKLLGLRQYEMAVQRMLSQTDVLELYWFCTPLDTSLLHSLAQFGLSDILKRVCTRKAALKFDDHEWCNQAETANEMLTKPIQPLLMVACNQQLPNMAVVRFLVEEIGINISATSRKETFVIKSMRMEKVSDSSVLHEIALGKTWWNVHEALPYLIRKGADLEVRNGSGDTPLHIAIEHNSYKGAFYKEAVQILLDGGADVNAVDYHGESCLSKAGTDTGMIKLLLSYGAKVSPAAIFSAIELQQVDLLELYLAQGEVANLRRPAAESPDVIPDFEDFWIPDREIYPLFHAAFCNARNKRLDENDLALSRMRIMTALLRHGADPYATFLWHHRINDNSFKHDPESESGLESEWTSESCTVIHEILHKGPVAEPLFDLPSLQLEARDASGQTLLLAASRGRIERLEELLARGADVTAQDQTGKTIVHNLMGHKPSETNHKCLKALFSKTPKLVNTPDRAGDTPLHYVLKAEKIYLDHIDLLLEHGANPLTPDSNGNTALHSFAKDPFTYKSRIEQFQGLGVNINARNKKGEPPVFEYIAHGSLRGRYWGISIREGNEKLDDIHHLRFFEEVGADFFVLNDVGSSLLHVLAGRIIRPSGITRSEEAMAVPMKNIVSWFRFLTDMGLDPMLEDAQQRTCLDVAAACGNEHILKLFQETPPE</sequence>
<dbReference type="Proteomes" id="UP001220324">
    <property type="component" value="Unassembled WGS sequence"/>
</dbReference>